<dbReference type="EMBL" id="KN716562">
    <property type="protein sequence ID" value="KJH43400.1"/>
    <property type="molecule type" value="Genomic_DNA"/>
</dbReference>
<accession>A0A0D8XFH7</accession>
<dbReference type="PANTHER" id="PTHR22718:SF25">
    <property type="entry name" value="G-PROTEIN COUPLED RECEPTORS FAMILY 1 PROFILE DOMAIN-CONTAINING PROTEIN"/>
    <property type="match status" value="1"/>
</dbReference>
<reference evidence="7 8" key="1">
    <citation type="submission" date="2013-11" db="EMBL/GenBank/DDBJ databases">
        <title>Draft genome of the bovine lungworm Dictyocaulus viviparus.</title>
        <authorList>
            <person name="Mitreva M."/>
        </authorList>
    </citation>
    <scope>NUCLEOTIDE SEQUENCE [LARGE SCALE GENOMIC DNA]</scope>
    <source>
        <strain evidence="7 8">HannoverDv2000</strain>
    </source>
</reference>
<feature type="transmembrane region" description="Helical" evidence="5">
    <location>
        <begin position="59"/>
        <end position="79"/>
    </location>
</feature>
<dbReference type="GO" id="GO:0016020">
    <property type="term" value="C:membrane"/>
    <property type="evidence" value="ECO:0007669"/>
    <property type="project" value="UniProtKB-SubCell"/>
</dbReference>
<dbReference type="PROSITE" id="PS50262">
    <property type="entry name" value="G_PROTEIN_RECEP_F1_2"/>
    <property type="match status" value="1"/>
</dbReference>
<evidence type="ECO:0000313" key="7">
    <source>
        <dbReference type="EMBL" id="KJH43400.1"/>
    </source>
</evidence>
<evidence type="ECO:0000256" key="3">
    <source>
        <dbReference type="ARBA" id="ARBA00022989"/>
    </source>
</evidence>
<dbReference type="InterPro" id="IPR019430">
    <property type="entry name" value="7TM_GPCR_serpentine_rcpt_Srx"/>
</dbReference>
<proteinExistence type="predicted"/>
<keyword evidence="8" id="KW-1185">Reference proteome</keyword>
<reference evidence="8" key="2">
    <citation type="journal article" date="2016" name="Sci. Rep.">
        <title>Dictyocaulus viviparus genome, variome and transcriptome elucidate lungworm biology and support future intervention.</title>
        <authorList>
            <person name="McNulty S.N."/>
            <person name="Strube C."/>
            <person name="Rosa B.A."/>
            <person name="Martin J.C."/>
            <person name="Tyagi R."/>
            <person name="Choi Y.J."/>
            <person name="Wang Q."/>
            <person name="Hallsworth Pepin K."/>
            <person name="Zhang X."/>
            <person name="Ozersky P."/>
            <person name="Wilson R.K."/>
            <person name="Sternberg P.W."/>
            <person name="Gasser R.B."/>
            <person name="Mitreva M."/>
        </authorList>
    </citation>
    <scope>NUCLEOTIDE SEQUENCE [LARGE SCALE GENOMIC DNA]</scope>
    <source>
        <strain evidence="8">HannoverDv2000</strain>
    </source>
</reference>
<feature type="transmembrane region" description="Helical" evidence="5">
    <location>
        <begin position="20"/>
        <end position="39"/>
    </location>
</feature>
<gene>
    <name evidence="7" type="ORF">DICVIV_10577</name>
</gene>
<dbReference type="Pfam" id="PF10328">
    <property type="entry name" value="7TM_GPCR_Srx"/>
    <property type="match status" value="1"/>
</dbReference>
<name>A0A0D8XFH7_DICVI</name>
<evidence type="ECO:0000256" key="4">
    <source>
        <dbReference type="ARBA" id="ARBA00023136"/>
    </source>
</evidence>
<keyword evidence="2 5" id="KW-0812">Transmembrane</keyword>
<keyword evidence="3 5" id="KW-1133">Transmembrane helix</keyword>
<feature type="domain" description="G-protein coupled receptors family 1 profile" evidence="6">
    <location>
        <begin position="1"/>
        <end position="196"/>
    </location>
</feature>
<organism evidence="7 8">
    <name type="scientific">Dictyocaulus viviparus</name>
    <name type="common">Bovine lungworm</name>
    <dbReference type="NCBI Taxonomy" id="29172"/>
    <lineage>
        <taxon>Eukaryota</taxon>
        <taxon>Metazoa</taxon>
        <taxon>Ecdysozoa</taxon>
        <taxon>Nematoda</taxon>
        <taxon>Chromadorea</taxon>
        <taxon>Rhabditida</taxon>
        <taxon>Rhabditina</taxon>
        <taxon>Rhabditomorpha</taxon>
        <taxon>Strongyloidea</taxon>
        <taxon>Metastrongylidae</taxon>
        <taxon>Dictyocaulus</taxon>
    </lineage>
</organism>
<dbReference type="InterPro" id="IPR017452">
    <property type="entry name" value="GPCR_Rhodpsn_7TM"/>
</dbReference>
<sequence length="239" mass="28091">MGDSIPLYHGPIFLESNAYTAMLFFTLLLTINRFTIFIFPRINNILFSVKNTLKISCLIWIYTLITMIIHRITGCVQFFDKSELYFYYNCTEQIRNGYEMDNFLFYQNHLMAIIMCLLYVIIYVKIRMVHQNVTRAFKTETIFLIQTIPLTVLLGIGMLSFKLVPLLNITGRYRFFVAAFENLIIIVNEIASPVLLLIFNRDIQKFSTNIVPNPLHTIKHNEVRGKNPDERILSNYHLR</sequence>
<dbReference type="SUPFAM" id="SSF81321">
    <property type="entry name" value="Family A G protein-coupled receptor-like"/>
    <property type="match status" value="1"/>
</dbReference>
<evidence type="ECO:0000256" key="1">
    <source>
        <dbReference type="ARBA" id="ARBA00004370"/>
    </source>
</evidence>
<feature type="transmembrane region" description="Helical" evidence="5">
    <location>
        <begin position="142"/>
        <end position="161"/>
    </location>
</feature>
<protein>
    <recommendedName>
        <fullName evidence="6">G-protein coupled receptors family 1 profile domain-containing protein</fullName>
    </recommendedName>
</protein>
<dbReference type="AlphaFoldDB" id="A0A0D8XFH7"/>
<dbReference type="Proteomes" id="UP000053766">
    <property type="component" value="Unassembled WGS sequence"/>
</dbReference>
<dbReference type="OrthoDB" id="5801402at2759"/>
<keyword evidence="4 5" id="KW-0472">Membrane</keyword>
<dbReference type="Gene3D" id="1.20.1070.10">
    <property type="entry name" value="Rhodopsin 7-helix transmembrane proteins"/>
    <property type="match status" value="1"/>
</dbReference>
<feature type="transmembrane region" description="Helical" evidence="5">
    <location>
        <begin position="103"/>
        <end position="122"/>
    </location>
</feature>
<evidence type="ECO:0000256" key="5">
    <source>
        <dbReference type="SAM" id="Phobius"/>
    </source>
</evidence>
<dbReference type="PANTHER" id="PTHR22718">
    <property type="entry name" value="SERPENTINE RECEPTOR, CLASS X"/>
    <property type="match status" value="1"/>
</dbReference>
<feature type="transmembrane region" description="Helical" evidence="5">
    <location>
        <begin position="173"/>
        <end position="199"/>
    </location>
</feature>
<comment type="subcellular location">
    <subcellularLocation>
        <location evidence="1">Membrane</location>
    </subcellularLocation>
</comment>
<evidence type="ECO:0000313" key="8">
    <source>
        <dbReference type="Proteomes" id="UP000053766"/>
    </source>
</evidence>
<evidence type="ECO:0000259" key="6">
    <source>
        <dbReference type="PROSITE" id="PS50262"/>
    </source>
</evidence>
<evidence type="ECO:0000256" key="2">
    <source>
        <dbReference type="ARBA" id="ARBA00022692"/>
    </source>
</evidence>